<name>A0A316TSV7_9BACT</name>
<protein>
    <submittedName>
        <fullName evidence="1">Uncharacterized protein</fullName>
    </submittedName>
</protein>
<evidence type="ECO:0000313" key="2">
    <source>
        <dbReference type="Proteomes" id="UP000245533"/>
    </source>
</evidence>
<reference evidence="1 2" key="1">
    <citation type="submission" date="2018-05" db="EMBL/GenBank/DDBJ databases">
        <title>Rhodohalobacter halophilus gen. nov., sp. nov., a moderately halophilic member of the family Balneolaceae.</title>
        <authorList>
            <person name="Liu Z.-W."/>
        </authorList>
    </citation>
    <scope>NUCLEOTIDE SEQUENCE [LARGE SCALE GENOMIC DNA]</scope>
    <source>
        <strain evidence="1 2">8A47</strain>
    </source>
</reference>
<accession>A0A316TSV7</accession>
<dbReference type="Proteomes" id="UP000245533">
    <property type="component" value="Unassembled WGS sequence"/>
</dbReference>
<dbReference type="EMBL" id="QGGB01000006">
    <property type="protein sequence ID" value="PWN06711.1"/>
    <property type="molecule type" value="Genomic_DNA"/>
</dbReference>
<proteinExistence type="predicted"/>
<evidence type="ECO:0000313" key="1">
    <source>
        <dbReference type="EMBL" id="PWN06711.1"/>
    </source>
</evidence>
<dbReference type="OrthoDB" id="9797274at2"/>
<comment type="caution">
    <text evidence="1">The sequence shown here is derived from an EMBL/GenBank/DDBJ whole genome shotgun (WGS) entry which is preliminary data.</text>
</comment>
<sequence>MLERIVENWLTNASERSFQLPFCYTLQNKNHRILHLTRHRPIEFGKDVITIDENDEYHAFQLKQGNITQRVFTELLPQLNQLCYLNLAHPHIHKDAIYTPYLVTNGKIDEEVYRQLEDLNSGLDKAKRPKLVLLQYDDLYTDFLELGANLWPSELSDYKKLIEFSILDGKENFSTNKFIDLLEHQLEINTDEVGEIKNKPSTKRNITSAALLTAFAVSNYIEEENHVAIIECWTIYIAQIVSIVNKLELNIDHFKEAIEIAKTIIHQSLSNLLEELEEREDLFEGNIIFDKPFYNYRATKVVGLVSLLHLWIIKTDNDDELLDRTSAIIENHQMVCRLNTEAHLPYFLAIYWALRKIDSTQKPVGFLKMMIETIINSSKNGEGLPNPYYREQELMSLEVQHILQTQVHPNMSLDINPLDDDFKYSSYYLLGLVHIFVRLNYKQLLKFLWPQITRFNFKHFEVSKSWHFFRWRNPGQGNEKSFLAKHTKSWKELRTESEDFEESFLPNFILSDPIFGILFLLFFPHRVSADYIKFLDTELRKKL</sequence>
<organism evidence="1 2">
    <name type="scientific">Rhodohalobacter mucosus</name>
    <dbReference type="NCBI Taxonomy" id="2079485"/>
    <lineage>
        <taxon>Bacteria</taxon>
        <taxon>Pseudomonadati</taxon>
        <taxon>Balneolota</taxon>
        <taxon>Balneolia</taxon>
        <taxon>Balneolales</taxon>
        <taxon>Balneolaceae</taxon>
        <taxon>Rhodohalobacter</taxon>
    </lineage>
</organism>
<dbReference type="AlphaFoldDB" id="A0A316TSV7"/>
<gene>
    <name evidence="1" type="ORF">DDZ15_09355</name>
</gene>
<keyword evidence="2" id="KW-1185">Reference proteome</keyword>
<dbReference type="RefSeq" id="WP_109646825.1">
    <property type="nucleotide sequence ID" value="NZ_QGGB01000006.1"/>
</dbReference>